<protein>
    <submittedName>
        <fullName evidence="1">Uncharacterized protein</fullName>
    </submittedName>
</protein>
<proteinExistence type="predicted"/>
<reference evidence="1" key="2">
    <citation type="submission" date="2015-03" db="EMBL/GenBank/DDBJ databases">
        <authorList>
            <person name="Chow C.-E.T."/>
            <person name="Winget D.M."/>
            <person name="White R.A.III."/>
            <person name="Hallam S.J."/>
            <person name="Suttle C.A."/>
        </authorList>
    </citation>
    <scope>NUCLEOTIDE SEQUENCE</scope>
    <source>
        <strain evidence="1">Oxic1_6</strain>
    </source>
</reference>
<evidence type="ECO:0000313" key="1">
    <source>
        <dbReference type="EMBL" id="AKH48082.1"/>
    </source>
</evidence>
<dbReference type="EMBL" id="KR029601">
    <property type="protein sequence ID" value="AKH48082.1"/>
    <property type="molecule type" value="Genomic_DNA"/>
</dbReference>
<sequence>MLALLVRVPCGLGVLIESAVHILHRLEKLVGVRCQNVANLSHLSLRARMLWPFYSPRRDQRLRSTATYERPVSPGPET</sequence>
<name>A0A0F7L9M4_9VIRU</name>
<organism evidence="1">
    <name type="scientific">uncultured marine virus</name>
    <dbReference type="NCBI Taxonomy" id="186617"/>
    <lineage>
        <taxon>Viruses</taxon>
        <taxon>environmental samples</taxon>
    </lineage>
</organism>
<accession>A0A0F7L9M4</accession>
<reference evidence="1" key="1">
    <citation type="journal article" date="2015" name="Front. Microbiol.">
        <title>Combining genomic sequencing methods to explore viral diversity and reveal potential virus-host interactions.</title>
        <authorList>
            <person name="Chow C.E."/>
            <person name="Winget D.M."/>
            <person name="White R.A.III."/>
            <person name="Hallam S.J."/>
            <person name="Suttle C.A."/>
        </authorList>
    </citation>
    <scope>NUCLEOTIDE SEQUENCE</scope>
    <source>
        <strain evidence="1">Oxic1_6</strain>
    </source>
</reference>